<keyword evidence="4" id="KW-1185">Reference proteome</keyword>
<proteinExistence type="predicted"/>
<evidence type="ECO:0000256" key="1">
    <source>
        <dbReference type="SAM" id="Phobius"/>
    </source>
</evidence>
<name>A0A1H5ZXZ7_9SPHI</name>
<dbReference type="AlphaFoldDB" id="A0A1H5ZXZ7"/>
<evidence type="ECO:0000313" key="4">
    <source>
        <dbReference type="Proteomes" id="UP000236731"/>
    </source>
</evidence>
<reference evidence="4" key="1">
    <citation type="submission" date="2016-10" db="EMBL/GenBank/DDBJ databases">
        <authorList>
            <person name="Varghese N."/>
            <person name="Submissions S."/>
        </authorList>
    </citation>
    <scope>NUCLEOTIDE SEQUENCE [LARGE SCALE GENOMIC DNA]</scope>
    <source>
        <strain evidence="4">DSM 22361</strain>
    </source>
</reference>
<keyword evidence="1" id="KW-1133">Transmembrane helix</keyword>
<accession>A0A1H5ZXZ7</accession>
<dbReference type="EMBL" id="FNUT01000007">
    <property type="protein sequence ID" value="SEG41383.1"/>
    <property type="molecule type" value="Genomic_DNA"/>
</dbReference>
<organism evidence="3 4">
    <name type="scientific">Sphingobacterium lactis</name>
    <dbReference type="NCBI Taxonomy" id="797291"/>
    <lineage>
        <taxon>Bacteria</taxon>
        <taxon>Pseudomonadati</taxon>
        <taxon>Bacteroidota</taxon>
        <taxon>Sphingobacteriia</taxon>
        <taxon>Sphingobacteriales</taxon>
        <taxon>Sphingobacteriaceae</taxon>
        <taxon>Sphingobacterium</taxon>
    </lineage>
</organism>
<dbReference type="OrthoDB" id="678673at2"/>
<protein>
    <submittedName>
        <fullName evidence="3">Uncharacterized protein</fullName>
    </submittedName>
</protein>
<evidence type="ECO:0000313" key="3">
    <source>
        <dbReference type="EMBL" id="SEG41383.1"/>
    </source>
</evidence>
<sequence>MKSNMLIKMGPLALLTFLFLSVQSFAQEKGLDINVDIDKGDDAGLFTKPWVWVVGGAVFILLLVALLRGGGRKA</sequence>
<keyword evidence="1" id="KW-0472">Membrane</keyword>
<evidence type="ECO:0000256" key="2">
    <source>
        <dbReference type="SAM" id="SignalP"/>
    </source>
</evidence>
<gene>
    <name evidence="3" type="ORF">SAMN05421877_107244</name>
</gene>
<feature type="transmembrane region" description="Helical" evidence="1">
    <location>
        <begin position="50"/>
        <end position="67"/>
    </location>
</feature>
<feature type="chain" id="PRO_5009292029" evidence="2">
    <location>
        <begin position="27"/>
        <end position="74"/>
    </location>
</feature>
<feature type="signal peptide" evidence="2">
    <location>
        <begin position="1"/>
        <end position="26"/>
    </location>
</feature>
<dbReference type="Proteomes" id="UP000236731">
    <property type="component" value="Unassembled WGS sequence"/>
</dbReference>
<keyword evidence="1" id="KW-0812">Transmembrane</keyword>
<dbReference type="RefSeq" id="WP_103906668.1">
    <property type="nucleotide sequence ID" value="NZ_CP049246.1"/>
</dbReference>
<keyword evidence="2" id="KW-0732">Signal</keyword>